<keyword evidence="2" id="KW-1185">Reference proteome</keyword>
<dbReference type="RefSeq" id="WP_344281656.1">
    <property type="nucleotide sequence ID" value="NZ_BAAAHV010000021.1"/>
</dbReference>
<dbReference type="Proteomes" id="UP001597542">
    <property type="component" value="Unassembled WGS sequence"/>
</dbReference>
<dbReference type="InterPro" id="IPR037883">
    <property type="entry name" value="Knr4/Smi1-like_sf"/>
</dbReference>
<dbReference type="SUPFAM" id="SSF160631">
    <property type="entry name" value="SMI1/KNR4-like"/>
    <property type="match status" value="1"/>
</dbReference>
<sequence>MVSVQAAGRLAEFLNWTGSVAGELSWAEVEEAMGFAFPEDFKAVAATFPTGAFGGRIYFISPIQSADSLGMFKDRLEITISSFHEGREILPDYFPHRFHPEYPGLIPWAVDDEHAYFWNAVSPAEPDGKIFFLENTGPDWGAYEGSIEDFLIDILSGSFTHPGLYSNLNEKPRMYDEY</sequence>
<gene>
    <name evidence="1" type="ORF">ACFSUT_03420</name>
</gene>
<evidence type="ECO:0000313" key="1">
    <source>
        <dbReference type="EMBL" id="MFD2479311.1"/>
    </source>
</evidence>
<evidence type="ECO:0000313" key="2">
    <source>
        <dbReference type="Proteomes" id="UP001597542"/>
    </source>
</evidence>
<accession>A0ABW5HR09</accession>
<reference evidence="2" key="1">
    <citation type="journal article" date="2019" name="Int. J. Syst. Evol. Microbiol.">
        <title>The Global Catalogue of Microorganisms (GCM) 10K type strain sequencing project: providing services to taxonomists for standard genome sequencing and annotation.</title>
        <authorList>
            <consortium name="The Broad Institute Genomics Platform"/>
            <consortium name="The Broad Institute Genome Sequencing Center for Infectious Disease"/>
            <person name="Wu L."/>
            <person name="Ma J."/>
        </authorList>
    </citation>
    <scope>NUCLEOTIDE SEQUENCE [LARGE SCALE GENOMIC DNA]</scope>
    <source>
        <strain evidence="2">CGMCC 4.7638</strain>
    </source>
</reference>
<proteinExistence type="predicted"/>
<protein>
    <submittedName>
        <fullName evidence="1">SMI1/KNR4 family protein</fullName>
    </submittedName>
</protein>
<organism evidence="1 2">
    <name type="scientific">Amycolatopsis albidoflavus</name>
    <dbReference type="NCBI Taxonomy" id="102226"/>
    <lineage>
        <taxon>Bacteria</taxon>
        <taxon>Bacillati</taxon>
        <taxon>Actinomycetota</taxon>
        <taxon>Actinomycetes</taxon>
        <taxon>Pseudonocardiales</taxon>
        <taxon>Pseudonocardiaceae</taxon>
        <taxon>Amycolatopsis</taxon>
    </lineage>
</organism>
<dbReference type="EMBL" id="JBHUKQ010000003">
    <property type="protein sequence ID" value="MFD2479311.1"/>
    <property type="molecule type" value="Genomic_DNA"/>
</dbReference>
<name>A0ABW5HR09_9PSEU</name>
<comment type="caution">
    <text evidence="1">The sequence shown here is derived from an EMBL/GenBank/DDBJ whole genome shotgun (WGS) entry which is preliminary data.</text>
</comment>